<dbReference type="PANTHER" id="PTHR46082">
    <property type="entry name" value="ATP/GTP-BINDING PROTEIN-RELATED"/>
    <property type="match status" value="1"/>
</dbReference>
<dbReference type="InterPro" id="IPR011990">
    <property type="entry name" value="TPR-like_helical_dom_sf"/>
</dbReference>
<dbReference type="Proteomes" id="UP001143463">
    <property type="component" value="Unassembled WGS sequence"/>
</dbReference>
<protein>
    <recommendedName>
        <fullName evidence="3">Tetratricopeptide repeat protein</fullName>
    </recommendedName>
</protein>
<evidence type="ECO:0000313" key="1">
    <source>
        <dbReference type="EMBL" id="GLL10998.1"/>
    </source>
</evidence>
<evidence type="ECO:0008006" key="3">
    <source>
        <dbReference type="Google" id="ProtNLM"/>
    </source>
</evidence>
<keyword evidence="2" id="KW-1185">Reference proteome</keyword>
<dbReference type="PANTHER" id="PTHR46082:SF6">
    <property type="entry name" value="AAA+ ATPASE DOMAIN-CONTAINING PROTEIN-RELATED"/>
    <property type="match status" value="1"/>
</dbReference>
<gene>
    <name evidence="1" type="ORF">GCM10017577_21390</name>
</gene>
<name>A0A9W6L0Y0_9PSEU</name>
<dbReference type="Gene3D" id="1.25.40.10">
    <property type="entry name" value="Tetratricopeptide repeat domain"/>
    <property type="match status" value="2"/>
</dbReference>
<organism evidence="1 2">
    <name type="scientific">Pseudonocardia halophobica</name>
    <dbReference type="NCBI Taxonomy" id="29401"/>
    <lineage>
        <taxon>Bacteria</taxon>
        <taxon>Bacillati</taxon>
        <taxon>Actinomycetota</taxon>
        <taxon>Actinomycetes</taxon>
        <taxon>Pseudonocardiales</taxon>
        <taxon>Pseudonocardiaceae</taxon>
        <taxon>Pseudonocardia</taxon>
    </lineage>
</organism>
<dbReference type="AlphaFoldDB" id="A0A9W6L0Y0"/>
<dbReference type="EMBL" id="BSFQ01000006">
    <property type="protein sequence ID" value="GLL10998.1"/>
    <property type="molecule type" value="Genomic_DNA"/>
</dbReference>
<proteinExistence type="predicted"/>
<evidence type="ECO:0000313" key="2">
    <source>
        <dbReference type="Proteomes" id="UP001143463"/>
    </source>
</evidence>
<dbReference type="InterPro" id="IPR053137">
    <property type="entry name" value="NLR-like"/>
</dbReference>
<reference evidence="1" key="1">
    <citation type="journal article" date="2014" name="Int. J. Syst. Evol. Microbiol.">
        <title>Complete genome sequence of Corynebacterium casei LMG S-19264T (=DSM 44701T), isolated from a smear-ripened cheese.</title>
        <authorList>
            <consortium name="US DOE Joint Genome Institute (JGI-PGF)"/>
            <person name="Walter F."/>
            <person name="Albersmeier A."/>
            <person name="Kalinowski J."/>
            <person name="Ruckert C."/>
        </authorList>
    </citation>
    <scope>NUCLEOTIDE SEQUENCE</scope>
    <source>
        <strain evidence="1">VKM Ac-1069</strain>
    </source>
</reference>
<comment type="caution">
    <text evidence="1">The sequence shown here is derived from an EMBL/GenBank/DDBJ whole genome shotgun (WGS) entry which is preliminary data.</text>
</comment>
<accession>A0A9W6L0Y0</accession>
<sequence>MLRSGRVQAADRELQALLADRRRVLGDDHLATLTTRYYLARVVTRRGRLADARARFSRLAPHAAMLLGDEDRLVLEIRHGAAVVEALSGRLAAAEAALEEIHAVRNRVYGPGDPDTLATREQLVWVVGTAGRVSTALAESSRVLQDTVRVLGEHHPHSLAALYRRIWVLGLAGRRAEAFDLLPRFEALTREVGADELRCASLTAWLLRLDGRLDSAARASAAAVDLHTEVLGPHEVETMRSLDALGLVHLLQGRLPAAETIFRDVLDRRIRELGEEHLDTLVARMHLAGVLMRRGHFSAAARELALMRDGVRGVDPEHPLVRRLPDVGWGR</sequence>
<dbReference type="SUPFAM" id="SSF48452">
    <property type="entry name" value="TPR-like"/>
    <property type="match status" value="2"/>
</dbReference>
<dbReference type="Pfam" id="PF13424">
    <property type="entry name" value="TPR_12"/>
    <property type="match status" value="2"/>
</dbReference>
<dbReference type="Pfam" id="PF13374">
    <property type="entry name" value="TPR_10"/>
    <property type="match status" value="1"/>
</dbReference>
<reference evidence="1" key="2">
    <citation type="submission" date="2023-01" db="EMBL/GenBank/DDBJ databases">
        <authorList>
            <person name="Sun Q."/>
            <person name="Evtushenko L."/>
        </authorList>
    </citation>
    <scope>NUCLEOTIDE SEQUENCE</scope>
    <source>
        <strain evidence="1">VKM Ac-1069</strain>
    </source>
</reference>